<feature type="signal peptide" evidence="1">
    <location>
        <begin position="1"/>
        <end position="21"/>
    </location>
</feature>
<organism evidence="2 3">
    <name type="scientific">Candidatus Woesebacteria bacterium GW2011_GWA1_40_43</name>
    <dbReference type="NCBI Taxonomy" id="1618553"/>
    <lineage>
        <taxon>Bacteria</taxon>
        <taxon>Candidatus Woeseibacteriota</taxon>
    </lineage>
</organism>
<feature type="chain" id="PRO_5002534706" description="Cell division protein FtsL" evidence="1">
    <location>
        <begin position="22"/>
        <end position="90"/>
    </location>
</feature>
<protein>
    <recommendedName>
        <fullName evidence="4">Cell division protein FtsL</fullName>
    </recommendedName>
</protein>
<name>A0A0G0USN0_9BACT</name>
<evidence type="ECO:0000313" key="3">
    <source>
        <dbReference type="Proteomes" id="UP000034293"/>
    </source>
</evidence>
<gene>
    <name evidence="2" type="ORF">UU02_C0043G0004</name>
</gene>
<dbReference type="EMBL" id="LBZA01000043">
    <property type="protein sequence ID" value="KKR62630.1"/>
    <property type="molecule type" value="Genomic_DNA"/>
</dbReference>
<dbReference type="AlphaFoldDB" id="A0A0G0USN0"/>
<sequence>MKKYMLLAVGAVLAISSVFMTVETATSGVEVSSLRQKQGELSMEKRNMESTLVRSLSINGLEEKSGEMGYIKPNMMVYVSQSQEAMAKLP</sequence>
<comment type="caution">
    <text evidence="2">The sequence shown here is derived from an EMBL/GenBank/DDBJ whole genome shotgun (WGS) entry which is preliminary data.</text>
</comment>
<accession>A0A0G0USN0</accession>
<evidence type="ECO:0000313" key="2">
    <source>
        <dbReference type="EMBL" id="KKR62630.1"/>
    </source>
</evidence>
<keyword evidence="1" id="KW-0732">Signal</keyword>
<evidence type="ECO:0008006" key="4">
    <source>
        <dbReference type="Google" id="ProtNLM"/>
    </source>
</evidence>
<evidence type="ECO:0000256" key="1">
    <source>
        <dbReference type="SAM" id="SignalP"/>
    </source>
</evidence>
<dbReference type="Proteomes" id="UP000034293">
    <property type="component" value="Unassembled WGS sequence"/>
</dbReference>
<proteinExistence type="predicted"/>
<reference evidence="2 3" key="1">
    <citation type="journal article" date="2015" name="Nature">
        <title>rRNA introns, odd ribosomes, and small enigmatic genomes across a large radiation of phyla.</title>
        <authorList>
            <person name="Brown C.T."/>
            <person name="Hug L.A."/>
            <person name="Thomas B.C."/>
            <person name="Sharon I."/>
            <person name="Castelle C.J."/>
            <person name="Singh A."/>
            <person name="Wilkins M.J."/>
            <person name="Williams K.H."/>
            <person name="Banfield J.F."/>
        </authorList>
    </citation>
    <scope>NUCLEOTIDE SEQUENCE [LARGE SCALE GENOMIC DNA]</scope>
</reference>